<dbReference type="OrthoDB" id="240923at2"/>
<dbReference type="InterPro" id="IPR008756">
    <property type="entry name" value="Peptidase_M56"/>
</dbReference>
<keyword evidence="2" id="KW-0812">Transmembrane</keyword>
<feature type="transmembrane region" description="Helical" evidence="2">
    <location>
        <begin position="6"/>
        <end position="25"/>
    </location>
</feature>
<feature type="region of interest" description="Disordered" evidence="1">
    <location>
        <begin position="420"/>
        <end position="451"/>
    </location>
</feature>
<keyword evidence="2" id="KW-1133">Transmembrane helix</keyword>
<dbReference type="CDD" id="cd07341">
    <property type="entry name" value="M56_BlaR1_MecR1_like"/>
    <property type="match status" value="1"/>
</dbReference>
<proteinExistence type="predicted"/>
<dbReference type="Pfam" id="PF05569">
    <property type="entry name" value="Peptidase_M56"/>
    <property type="match status" value="1"/>
</dbReference>
<feature type="region of interest" description="Disordered" evidence="1">
    <location>
        <begin position="1068"/>
        <end position="1095"/>
    </location>
</feature>
<dbReference type="RefSeq" id="WP_145312567.1">
    <property type="nucleotide sequence ID" value="NZ_CP037452.1"/>
</dbReference>
<feature type="domain" description="Peptidase M56" evidence="3">
    <location>
        <begin position="180"/>
        <end position="327"/>
    </location>
</feature>
<evidence type="ECO:0000313" key="4">
    <source>
        <dbReference type="EMBL" id="QDV53208.1"/>
    </source>
</evidence>
<evidence type="ECO:0000256" key="1">
    <source>
        <dbReference type="SAM" id="MobiDB-lite"/>
    </source>
</evidence>
<keyword evidence="2" id="KW-0472">Membrane</keyword>
<accession>A0A518IJE6</accession>
<feature type="transmembrane region" description="Helical" evidence="2">
    <location>
        <begin position="389"/>
        <end position="407"/>
    </location>
</feature>
<feature type="compositionally biased region" description="Polar residues" evidence="1">
    <location>
        <begin position="1075"/>
        <end position="1084"/>
    </location>
</feature>
<feature type="transmembrane region" description="Helical" evidence="2">
    <location>
        <begin position="180"/>
        <end position="201"/>
    </location>
</feature>
<gene>
    <name evidence="4" type="primary">blaR1_15</name>
    <name evidence="4" type="ORF">Enr17x_52800</name>
</gene>
<dbReference type="KEGG" id="gfm:Enr17x_52800"/>
<evidence type="ECO:0000256" key="2">
    <source>
        <dbReference type="SAM" id="Phobius"/>
    </source>
</evidence>
<reference evidence="4 5" key="1">
    <citation type="submission" date="2019-03" db="EMBL/GenBank/DDBJ databases">
        <title>Deep-cultivation of Planctomycetes and their phenomic and genomic characterization uncovers novel biology.</title>
        <authorList>
            <person name="Wiegand S."/>
            <person name="Jogler M."/>
            <person name="Boedeker C."/>
            <person name="Pinto D."/>
            <person name="Vollmers J."/>
            <person name="Rivas-Marin E."/>
            <person name="Kohn T."/>
            <person name="Peeters S.H."/>
            <person name="Heuer A."/>
            <person name="Rast P."/>
            <person name="Oberbeckmann S."/>
            <person name="Bunk B."/>
            <person name="Jeske O."/>
            <person name="Meyerdierks A."/>
            <person name="Storesund J.E."/>
            <person name="Kallscheuer N."/>
            <person name="Luecker S."/>
            <person name="Lage O.M."/>
            <person name="Pohl T."/>
            <person name="Merkel B.J."/>
            <person name="Hornburger P."/>
            <person name="Mueller R.-W."/>
            <person name="Bruemmer F."/>
            <person name="Labrenz M."/>
            <person name="Spormann A.M."/>
            <person name="Op den Camp H."/>
            <person name="Overmann J."/>
            <person name="Amann R."/>
            <person name="Jetten M.S.M."/>
            <person name="Mascher T."/>
            <person name="Medema M.H."/>
            <person name="Devos D.P."/>
            <person name="Kaster A.-K."/>
            <person name="Ovreas L."/>
            <person name="Rohde M."/>
            <person name="Galperin M.Y."/>
            <person name="Jogler C."/>
        </authorList>
    </citation>
    <scope>NUCLEOTIDE SEQUENCE [LARGE SCALE GENOMIC DNA]</scope>
    <source>
        <strain evidence="4 5">Enr17</strain>
    </source>
</reference>
<dbReference type="Proteomes" id="UP000318313">
    <property type="component" value="Chromosome"/>
</dbReference>
<name>A0A518IJE6_9PLAN</name>
<feature type="transmembrane region" description="Helical" evidence="2">
    <location>
        <begin position="37"/>
        <end position="65"/>
    </location>
</feature>
<dbReference type="Gene3D" id="3.30.2010.10">
    <property type="entry name" value="Metalloproteases ('zincins'), catalytic domain"/>
    <property type="match status" value="1"/>
</dbReference>
<feature type="compositionally biased region" description="Basic and acidic residues" evidence="1">
    <location>
        <begin position="435"/>
        <end position="449"/>
    </location>
</feature>
<dbReference type="EMBL" id="CP037452">
    <property type="protein sequence ID" value="QDV53208.1"/>
    <property type="molecule type" value="Genomic_DNA"/>
</dbReference>
<organism evidence="4 5">
    <name type="scientific">Gimesia fumaroli</name>
    <dbReference type="NCBI Taxonomy" id="2527976"/>
    <lineage>
        <taxon>Bacteria</taxon>
        <taxon>Pseudomonadati</taxon>
        <taxon>Planctomycetota</taxon>
        <taxon>Planctomycetia</taxon>
        <taxon>Planctomycetales</taxon>
        <taxon>Planctomycetaceae</taxon>
        <taxon>Gimesia</taxon>
    </lineage>
</organism>
<evidence type="ECO:0000313" key="5">
    <source>
        <dbReference type="Proteomes" id="UP000318313"/>
    </source>
</evidence>
<keyword evidence="5" id="KW-1185">Reference proteome</keyword>
<sequence length="1406" mass="157360">MLNSNPAIDIVIRLSIVLAIGWLSLRVSAKQNPRWSVLITRCMIIAGFGFPVVYACLPATTLAVLPALSEVEVSQPIMTMPKTIETVIQGTPPNQPLEQTSERIREPVIVGTESSLLEPARRDSETTVMVPENNVEPPSVAPGSPVGSIYESPRNERQISTIKGGIIPVESSGNKSAVSLFDWLGVCWLAGCFLLLLKIGFQIRQAKQLLQTSQAASELIQCECEMLARNLSLHSVPRVCVSTAINGPCTAGLLRPSIFLPDSWSESLSDEERRAVLMHELSHIAGCDSLWDLLSRIVTALWWFHPLVWRLTSQHRLACEHMSDACAADSIDGFDAYRQMLAQWTLRRQGAETNSTVLAMADRSFMLRRLKWLESPQPFGTLRRARRTAVLLIAVLFFLGVASIKLIPQAVAQKTETVELEQKTEDSKPSSTEQENAKKENTEKNRKEQPGLVIRVKAVDANGKPLKDAYPLLEDSNLFGREFKRDKDHVGYFTSPVLSPDRRWMRVVDGSGEGPILFSKLIDVTKPEQVTQDGTIVATLRPGIRLEGRLDENVPRPIKNGCVELYINEGEGHRIGGWTWQDTAFVKKDGTFVFESLPAGGHVQMFALVEGFQSIRLAETTLAEYLRLHDAGDVSLLEAFSKDPNVFRPQLFPLPKGQAKTEITVPCTRSAALDVTVFHPTGPPISDAKVKFNPRGLFLGGKEFFPTNEVLSKASLVRQQDPVQAKRLHDWANSTFLEVKTDSKGIARVRNLPTQGRQKFYAKAPRVTMPAYPTIDSSFPSHYAVIDLTAEKTLQRTITMENLLPIVSHKVIVMDDKGAPLPMLKLTVSEITFKNAPDNWHVWSKQRFGTVPTGTTDVNGKASLRLPLRVNDQTVTRMRVILKGDISQDVPIYKHLMVPLDSDERRHLLIVSKPIIREIKNLHDVEVELVPYETFGGNSPKQVLDAFRKSPSLVLFKRLLETVNYDAATPIQIQRQLDWAARSRRMREEGTDLFIRLNQMNWDVYELQKYKKLPDGTQYYKYSQPNFYRQNANEREKEEDEFFAYRTIPTDRGERTVVLCQVAPVERPLKAAQPEKQTPGQPAQPQEPDWKPATPEPKKAPVVAFVFNTSDGSLIRSFGDPVESGGMEMEPILTCMGGTDDIILLTSTSETFGPFNKKLCCYRIGAETKPLLTVYTNKNVFSWHGTFRPSSPLAESGYVEFGLGVQQLKGKQFDRTRGGMLSNGIEVPRKIYWDGRQNQFMGPVTQSYDGVPLYQVVPEKSAEFQPLDIATDEMMVAGGRGSSQNWHSWDVLIPHGKTARLRFTLEDQSGGKPVVQEIAEKELSAGLHNLSFQIAYHSQDEDLSQVKFRFDEKTVEEILVPRVPIVTDEPSVAGAPVVRTGSSTMVLFDRPTKKANVRLVLKLILQ</sequence>
<dbReference type="PANTHER" id="PTHR34978">
    <property type="entry name" value="POSSIBLE SENSOR-TRANSDUCER PROTEIN BLAR"/>
    <property type="match status" value="1"/>
</dbReference>
<dbReference type="PANTHER" id="PTHR34978:SF3">
    <property type="entry name" value="SLR0241 PROTEIN"/>
    <property type="match status" value="1"/>
</dbReference>
<evidence type="ECO:0000259" key="3">
    <source>
        <dbReference type="Pfam" id="PF05569"/>
    </source>
</evidence>
<dbReference type="InterPro" id="IPR052173">
    <property type="entry name" value="Beta-lactam_resp_regulator"/>
</dbReference>
<protein>
    <submittedName>
        <fullName evidence="4">Regulatory protein BlaR1</fullName>
    </submittedName>
</protein>